<dbReference type="Gene3D" id="3.90.1200.10">
    <property type="match status" value="1"/>
</dbReference>
<reference evidence="9" key="1">
    <citation type="journal article" date="2021" name="Microorganisms">
        <title>Acidisoma silvae sp. nov. and Acidisomacellulosilytica sp. nov., Two Acidophilic Bacteria Isolated from Decaying Wood, Hydrolyzing Cellulose and Producing Poly-3-hydroxybutyrate.</title>
        <authorList>
            <person name="Mieszkin S."/>
            <person name="Pouder E."/>
            <person name="Uroz S."/>
            <person name="Simon-Colin C."/>
            <person name="Alain K."/>
        </authorList>
    </citation>
    <scope>NUCLEOTIDE SEQUENCE</scope>
    <source>
        <strain evidence="9">HW T2.11</strain>
    </source>
</reference>
<dbReference type="Gene3D" id="3.30.200.20">
    <property type="entry name" value="Phosphorylase Kinase, domain 1"/>
    <property type="match status" value="1"/>
</dbReference>
<keyword evidence="4 9" id="KW-0808">Transferase</keyword>
<evidence type="ECO:0000256" key="1">
    <source>
        <dbReference type="ARBA" id="ARBA00010165"/>
    </source>
</evidence>
<dbReference type="NCBIfam" id="TIGR01767">
    <property type="entry name" value="MTRK"/>
    <property type="match status" value="1"/>
</dbReference>
<keyword evidence="7" id="KW-0067">ATP-binding</keyword>
<evidence type="ECO:0000256" key="4">
    <source>
        <dbReference type="ARBA" id="ARBA00022679"/>
    </source>
</evidence>
<comment type="similarity">
    <text evidence="1">Belongs to the methylthioribose kinase family.</text>
</comment>
<evidence type="ECO:0000259" key="8">
    <source>
        <dbReference type="Pfam" id="PF01636"/>
    </source>
</evidence>
<evidence type="ECO:0000313" key="10">
    <source>
        <dbReference type="Proteomes" id="UP000708298"/>
    </source>
</evidence>
<dbReference type="Pfam" id="PF01636">
    <property type="entry name" value="APH"/>
    <property type="match status" value="1"/>
</dbReference>
<sequence>MLDHPNADYRILTAADVPAYLAGLPAIAGRLGGQPADWTCQDVADGNLNSVFLVDGPAGGLCVKQALPYVRVAGESWPMDVSRAFFEFSYGQRIAPFVGRLAPAIHHFDAAQFIIVMEKLSPHIILRRAMIAGEHHPRVPEDVADYVAAASFYTSDLAAPFESKAADQAIFARNTALQRISVDLVFTDPYAVSERNRITAPLEAWAASFRADIDLKAAVTRARLTYLTRAQSLLHGDLHSGSIMVTQAETRVIDGEFALVGPSGFDIGNFIAHYVMAWYAKPFHESGATSVGVFRDHLAADIVLFWDRFEARFLSHWRGFAGAADGLPASHFSGPAGAARAETLRRAYVADLFRDALMFMACKIIRRVLGFAQIADFLVITDEAVRALPQAAALAFARSVLLYPERYGDIAAIVAALPRFDAAGLDPAVTRGE</sequence>
<evidence type="ECO:0000256" key="3">
    <source>
        <dbReference type="ARBA" id="ARBA00012128"/>
    </source>
</evidence>
<dbReference type="RefSeq" id="WP_227321594.1">
    <property type="nucleotide sequence ID" value="NZ_JAESVB010000004.1"/>
</dbReference>
<organism evidence="9 10">
    <name type="scientific">Acidisoma silvae</name>
    <dbReference type="NCBI Taxonomy" id="2802396"/>
    <lineage>
        <taxon>Bacteria</taxon>
        <taxon>Pseudomonadati</taxon>
        <taxon>Pseudomonadota</taxon>
        <taxon>Alphaproteobacteria</taxon>
        <taxon>Acetobacterales</taxon>
        <taxon>Acidocellaceae</taxon>
        <taxon>Acidisoma</taxon>
    </lineage>
</organism>
<proteinExistence type="inferred from homology"/>
<evidence type="ECO:0000313" key="9">
    <source>
        <dbReference type="EMBL" id="MCB8875952.1"/>
    </source>
</evidence>
<dbReference type="GO" id="GO:0046522">
    <property type="term" value="F:S-methyl-5-thioribose kinase activity"/>
    <property type="evidence" value="ECO:0007669"/>
    <property type="project" value="UniProtKB-EC"/>
</dbReference>
<dbReference type="InterPro" id="IPR011009">
    <property type="entry name" value="Kinase-like_dom_sf"/>
</dbReference>
<evidence type="ECO:0000256" key="6">
    <source>
        <dbReference type="ARBA" id="ARBA00022777"/>
    </source>
</evidence>
<dbReference type="EMBL" id="JAESVB010000004">
    <property type="protein sequence ID" value="MCB8875952.1"/>
    <property type="molecule type" value="Genomic_DNA"/>
</dbReference>
<dbReference type="PANTHER" id="PTHR34273:SF2">
    <property type="entry name" value="METHYLTHIORIBOSE KINASE"/>
    <property type="match status" value="1"/>
</dbReference>
<dbReference type="InterPro" id="IPR009212">
    <property type="entry name" value="Methylthioribose_kinase"/>
</dbReference>
<comment type="caution">
    <text evidence="9">The sequence shown here is derived from an EMBL/GenBank/DDBJ whole genome shotgun (WGS) entry which is preliminary data.</text>
</comment>
<accession>A0A963YSY8</accession>
<name>A0A963YSY8_9PROT</name>
<keyword evidence="6 9" id="KW-0418">Kinase</keyword>
<dbReference type="PANTHER" id="PTHR34273">
    <property type="entry name" value="METHYLTHIORIBOSE KINASE"/>
    <property type="match status" value="1"/>
</dbReference>
<dbReference type="EC" id="2.7.1.100" evidence="3"/>
<dbReference type="SUPFAM" id="SSF56112">
    <property type="entry name" value="Protein kinase-like (PK-like)"/>
    <property type="match status" value="1"/>
</dbReference>
<dbReference type="InterPro" id="IPR002575">
    <property type="entry name" value="Aminoglycoside_PTrfase"/>
</dbReference>
<reference evidence="9" key="2">
    <citation type="submission" date="2021-01" db="EMBL/GenBank/DDBJ databases">
        <authorList>
            <person name="Mieszkin S."/>
            <person name="Pouder E."/>
            <person name="Alain K."/>
        </authorList>
    </citation>
    <scope>NUCLEOTIDE SEQUENCE</scope>
    <source>
        <strain evidence="9">HW T2.11</strain>
    </source>
</reference>
<evidence type="ECO:0000256" key="7">
    <source>
        <dbReference type="ARBA" id="ARBA00022840"/>
    </source>
</evidence>
<dbReference type="Proteomes" id="UP000708298">
    <property type="component" value="Unassembled WGS sequence"/>
</dbReference>
<feature type="domain" description="Aminoglycoside phosphotransferase" evidence="8">
    <location>
        <begin position="41"/>
        <end position="278"/>
    </location>
</feature>
<evidence type="ECO:0000256" key="5">
    <source>
        <dbReference type="ARBA" id="ARBA00022741"/>
    </source>
</evidence>
<dbReference type="PIRSF" id="PIRSF031134">
    <property type="entry name" value="MTRK"/>
    <property type="match status" value="1"/>
</dbReference>
<dbReference type="GO" id="GO:0009086">
    <property type="term" value="P:methionine biosynthetic process"/>
    <property type="evidence" value="ECO:0007669"/>
    <property type="project" value="InterPro"/>
</dbReference>
<keyword evidence="5" id="KW-0547">Nucleotide-binding</keyword>
<keyword evidence="10" id="KW-1185">Reference proteome</keyword>
<dbReference type="GO" id="GO:0005524">
    <property type="term" value="F:ATP binding"/>
    <property type="evidence" value="ECO:0007669"/>
    <property type="project" value="UniProtKB-KW"/>
</dbReference>
<evidence type="ECO:0000256" key="2">
    <source>
        <dbReference type="ARBA" id="ARBA00011738"/>
    </source>
</evidence>
<dbReference type="AlphaFoldDB" id="A0A963YSY8"/>
<gene>
    <name evidence="9" type="primary">mtnK</name>
    <name evidence="9" type="ORF">ASILVAE211_12235</name>
</gene>
<protein>
    <recommendedName>
        <fullName evidence="3">S-methyl-5-thioribose kinase</fullName>
        <ecNumber evidence="3">2.7.1.100</ecNumber>
    </recommendedName>
</protein>
<comment type="subunit">
    <text evidence="2">Homodimer.</text>
</comment>